<dbReference type="EMBL" id="JAINUG010000171">
    <property type="protein sequence ID" value="KAJ8390285.1"/>
    <property type="molecule type" value="Genomic_DNA"/>
</dbReference>
<keyword evidence="3" id="KW-1185">Reference proteome</keyword>
<dbReference type="Proteomes" id="UP001221898">
    <property type="component" value="Unassembled WGS sequence"/>
</dbReference>
<evidence type="ECO:0000313" key="3">
    <source>
        <dbReference type="Proteomes" id="UP001221898"/>
    </source>
</evidence>
<dbReference type="AlphaFoldDB" id="A0AAD7WBB0"/>
<feature type="compositionally biased region" description="Gly residues" evidence="1">
    <location>
        <begin position="52"/>
        <end position="65"/>
    </location>
</feature>
<gene>
    <name evidence="2" type="ORF">AAFF_G00108540</name>
</gene>
<feature type="region of interest" description="Disordered" evidence="1">
    <location>
        <begin position="44"/>
        <end position="65"/>
    </location>
</feature>
<protein>
    <submittedName>
        <fullName evidence="2">Uncharacterized protein</fullName>
    </submittedName>
</protein>
<name>A0AAD7WBB0_9TELE</name>
<accession>A0AAD7WBB0</accession>
<sequence>MLSGYTGRRDCGGDSRETGLLVLSRFKISLSAALSCTAASESPVREVRGQLSGDGGASPRGGGGARLFLFPFERFPVKQTGRNGISADAGGNSEP</sequence>
<evidence type="ECO:0000256" key="1">
    <source>
        <dbReference type="SAM" id="MobiDB-lite"/>
    </source>
</evidence>
<proteinExistence type="predicted"/>
<reference evidence="2" key="1">
    <citation type="journal article" date="2023" name="Science">
        <title>Genome structures resolve the early diversification of teleost fishes.</title>
        <authorList>
            <person name="Parey E."/>
            <person name="Louis A."/>
            <person name="Montfort J."/>
            <person name="Bouchez O."/>
            <person name="Roques C."/>
            <person name="Iampietro C."/>
            <person name="Lluch J."/>
            <person name="Castinel A."/>
            <person name="Donnadieu C."/>
            <person name="Desvignes T."/>
            <person name="Floi Bucao C."/>
            <person name="Jouanno E."/>
            <person name="Wen M."/>
            <person name="Mejri S."/>
            <person name="Dirks R."/>
            <person name="Jansen H."/>
            <person name="Henkel C."/>
            <person name="Chen W.J."/>
            <person name="Zahm M."/>
            <person name="Cabau C."/>
            <person name="Klopp C."/>
            <person name="Thompson A.W."/>
            <person name="Robinson-Rechavi M."/>
            <person name="Braasch I."/>
            <person name="Lecointre G."/>
            <person name="Bobe J."/>
            <person name="Postlethwait J.H."/>
            <person name="Berthelot C."/>
            <person name="Roest Crollius H."/>
            <person name="Guiguen Y."/>
        </authorList>
    </citation>
    <scope>NUCLEOTIDE SEQUENCE</scope>
    <source>
        <strain evidence="2">NC1722</strain>
    </source>
</reference>
<evidence type="ECO:0000313" key="2">
    <source>
        <dbReference type="EMBL" id="KAJ8390285.1"/>
    </source>
</evidence>
<organism evidence="2 3">
    <name type="scientific">Aldrovandia affinis</name>
    <dbReference type="NCBI Taxonomy" id="143900"/>
    <lineage>
        <taxon>Eukaryota</taxon>
        <taxon>Metazoa</taxon>
        <taxon>Chordata</taxon>
        <taxon>Craniata</taxon>
        <taxon>Vertebrata</taxon>
        <taxon>Euteleostomi</taxon>
        <taxon>Actinopterygii</taxon>
        <taxon>Neopterygii</taxon>
        <taxon>Teleostei</taxon>
        <taxon>Notacanthiformes</taxon>
        <taxon>Halosauridae</taxon>
        <taxon>Aldrovandia</taxon>
    </lineage>
</organism>
<comment type="caution">
    <text evidence="2">The sequence shown here is derived from an EMBL/GenBank/DDBJ whole genome shotgun (WGS) entry which is preliminary data.</text>
</comment>